<evidence type="ECO:0000256" key="8">
    <source>
        <dbReference type="ARBA" id="ARBA00022989"/>
    </source>
</evidence>
<dbReference type="Gene3D" id="1.10.287.130">
    <property type="match status" value="1"/>
</dbReference>
<dbReference type="STRING" id="1335309.GA0116948_104278"/>
<keyword evidence="9" id="KW-0902">Two-component regulatory system</keyword>
<dbReference type="SMART" id="SM00387">
    <property type="entry name" value="HATPase_c"/>
    <property type="match status" value="1"/>
</dbReference>
<dbReference type="CDD" id="cd06225">
    <property type="entry name" value="HAMP"/>
    <property type="match status" value="1"/>
</dbReference>
<keyword evidence="8 11" id="KW-1133">Transmembrane helix</keyword>
<dbReference type="SMART" id="SM00388">
    <property type="entry name" value="HisKA"/>
    <property type="match status" value="1"/>
</dbReference>
<dbReference type="PROSITE" id="PS50885">
    <property type="entry name" value="HAMP"/>
    <property type="match status" value="1"/>
</dbReference>
<keyword evidence="4" id="KW-0597">Phosphoprotein</keyword>
<keyword evidence="5" id="KW-0808">Transferase</keyword>
<name>A0A1C4CSY0_9BACT</name>
<dbReference type="AlphaFoldDB" id="A0A1C4CSY0"/>
<dbReference type="InterPro" id="IPR003594">
    <property type="entry name" value="HATPase_dom"/>
</dbReference>
<dbReference type="InterPro" id="IPR036890">
    <property type="entry name" value="HATPase_C_sf"/>
</dbReference>
<dbReference type="Proteomes" id="UP000242818">
    <property type="component" value="Unassembled WGS sequence"/>
</dbReference>
<evidence type="ECO:0000313" key="14">
    <source>
        <dbReference type="EMBL" id="SCC22112.1"/>
    </source>
</evidence>
<dbReference type="FunFam" id="1.10.287.130:FF:000001">
    <property type="entry name" value="Two-component sensor histidine kinase"/>
    <property type="match status" value="1"/>
</dbReference>
<evidence type="ECO:0000256" key="3">
    <source>
        <dbReference type="ARBA" id="ARBA00012438"/>
    </source>
</evidence>
<evidence type="ECO:0000259" key="13">
    <source>
        <dbReference type="PROSITE" id="PS50885"/>
    </source>
</evidence>
<comment type="catalytic activity">
    <reaction evidence="1">
        <text>ATP + protein L-histidine = ADP + protein N-phospho-L-histidine.</text>
        <dbReference type="EC" id="2.7.13.3"/>
    </reaction>
</comment>
<feature type="transmembrane region" description="Helical" evidence="11">
    <location>
        <begin position="7"/>
        <end position="29"/>
    </location>
</feature>
<dbReference type="InterPro" id="IPR050428">
    <property type="entry name" value="TCS_sensor_his_kinase"/>
</dbReference>
<dbReference type="InterPro" id="IPR004358">
    <property type="entry name" value="Sig_transdc_His_kin-like_C"/>
</dbReference>
<proteinExistence type="predicted"/>
<evidence type="ECO:0000256" key="1">
    <source>
        <dbReference type="ARBA" id="ARBA00000085"/>
    </source>
</evidence>
<evidence type="ECO:0000256" key="5">
    <source>
        <dbReference type="ARBA" id="ARBA00022679"/>
    </source>
</evidence>
<evidence type="ECO:0000256" key="6">
    <source>
        <dbReference type="ARBA" id="ARBA00022692"/>
    </source>
</evidence>
<feature type="domain" description="Histidine kinase" evidence="12">
    <location>
        <begin position="237"/>
        <end position="450"/>
    </location>
</feature>
<dbReference type="InterPro" id="IPR003660">
    <property type="entry name" value="HAMP_dom"/>
</dbReference>
<feature type="transmembrane region" description="Helical" evidence="11">
    <location>
        <begin position="152"/>
        <end position="176"/>
    </location>
</feature>
<keyword evidence="10 11" id="KW-0472">Membrane</keyword>
<dbReference type="PROSITE" id="PS50109">
    <property type="entry name" value="HIS_KIN"/>
    <property type="match status" value="1"/>
</dbReference>
<dbReference type="Gene3D" id="3.30.565.10">
    <property type="entry name" value="Histidine kinase-like ATPase, C-terminal domain"/>
    <property type="match status" value="1"/>
</dbReference>
<evidence type="ECO:0000256" key="10">
    <source>
        <dbReference type="ARBA" id="ARBA00023136"/>
    </source>
</evidence>
<dbReference type="Pfam" id="PF02518">
    <property type="entry name" value="HATPase_c"/>
    <property type="match status" value="1"/>
</dbReference>
<accession>A0A1C4CSY0</accession>
<keyword evidence="15" id="KW-1185">Reference proteome</keyword>
<dbReference type="SUPFAM" id="SSF47384">
    <property type="entry name" value="Homodimeric domain of signal transducing histidine kinase"/>
    <property type="match status" value="1"/>
</dbReference>
<dbReference type="PANTHER" id="PTHR45436">
    <property type="entry name" value="SENSOR HISTIDINE KINASE YKOH"/>
    <property type="match status" value="1"/>
</dbReference>
<evidence type="ECO:0000256" key="9">
    <source>
        <dbReference type="ARBA" id="ARBA00023012"/>
    </source>
</evidence>
<dbReference type="Pfam" id="PF00672">
    <property type="entry name" value="HAMP"/>
    <property type="match status" value="1"/>
</dbReference>
<protein>
    <recommendedName>
        <fullName evidence="3">histidine kinase</fullName>
        <ecNumber evidence="3">2.7.13.3</ecNumber>
    </recommendedName>
</protein>
<dbReference type="PRINTS" id="PR00344">
    <property type="entry name" value="BCTRLSENSOR"/>
</dbReference>
<dbReference type="SUPFAM" id="SSF55874">
    <property type="entry name" value="ATPase domain of HSP90 chaperone/DNA topoisomerase II/histidine kinase"/>
    <property type="match status" value="1"/>
</dbReference>
<dbReference type="EC" id="2.7.13.3" evidence="3"/>
<evidence type="ECO:0000313" key="15">
    <source>
        <dbReference type="Proteomes" id="UP000242818"/>
    </source>
</evidence>
<dbReference type="PANTHER" id="PTHR45436:SF15">
    <property type="entry name" value="SENSOR HISTIDINE KINASE CUSS"/>
    <property type="match status" value="1"/>
</dbReference>
<evidence type="ECO:0000256" key="4">
    <source>
        <dbReference type="ARBA" id="ARBA00022553"/>
    </source>
</evidence>
<dbReference type="GO" id="GO:0005886">
    <property type="term" value="C:plasma membrane"/>
    <property type="evidence" value="ECO:0007669"/>
    <property type="project" value="TreeGrafter"/>
</dbReference>
<dbReference type="EMBL" id="FMAR01000004">
    <property type="protein sequence ID" value="SCC22112.1"/>
    <property type="molecule type" value="Genomic_DNA"/>
</dbReference>
<dbReference type="SUPFAM" id="SSF158472">
    <property type="entry name" value="HAMP domain-like"/>
    <property type="match status" value="1"/>
</dbReference>
<keyword evidence="7 14" id="KW-0418">Kinase</keyword>
<evidence type="ECO:0000256" key="2">
    <source>
        <dbReference type="ARBA" id="ARBA00004141"/>
    </source>
</evidence>
<comment type="subcellular location">
    <subcellularLocation>
        <location evidence="2">Membrane</location>
        <topology evidence="2">Multi-pass membrane protein</topology>
    </subcellularLocation>
</comment>
<sequence length="450" mass="51109">MKIRHRLSLQFALICGVLLLAIFSLIYFLSSHYIATSFYGQLQDRALITAQVYLEKDELAKRKFQEIQKKYLNSIPDEVSNIYDDANKAVFIDNTYYNWKLSLLSAVRKDRLLYFRVNDQPAVGIYYTDNQGNYVVIVTAPDVAGRRQLHTLLAILISTFALSLLLIFFAGQWFAFRALQPIANINRQVQRIRATNLHHRVRRARNKDEVDELAANFNELLAHLEAAFNTQRSFVSNASHELRTPLTTIIGEIEVTLQKSRQPEVYLETLHSVLDESVKLKSITDGLLQLTKTDFSLPGVAPYAIRLDELLIALQIEWAKEKPPGLVQLHFENLPEDSGPLSVMGNEALLELAFQNILKNAFKFSDYKPVTVTLRLEPQLHIEIRDQGIGIAPGDLKNIFLPLFRAPNAYAYDGYGIGLALSQKILELHSAKIEVESEPGVGSVFHIRFK</sequence>
<gene>
    <name evidence="14" type="ORF">GA0116948_104278</name>
</gene>
<organism evidence="14 15">
    <name type="scientific">Chitinophaga costaii</name>
    <dbReference type="NCBI Taxonomy" id="1335309"/>
    <lineage>
        <taxon>Bacteria</taxon>
        <taxon>Pseudomonadati</taxon>
        <taxon>Bacteroidota</taxon>
        <taxon>Chitinophagia</taxon>
        <taxon>Chitinophagales</taxon>
        <taxon>Chitinophagaceae</taxon>
        <taxon>Chitinophaga</taxon>
    </lineage>
</organism>
<dbReference type="GO" id="GO:0000155">
    <property type="term" value="F:phosphorelay sensor kinase activity"/>
    <property type="evidence" value="ECO:0007669"/>
    <property type="project" value="InterPro"/>
</dbReference>
<evidence type="ECO:0000256" key="11">
    <source>
        <dbReference type="SAM" id="Phobius"/>
    </source>
</evidence>
<dbReference type="InterPro" id="IPR003661">
    <property type="entry name" value="HisK_dim/P_dom"/>
</dbReference>
<dbReference type="Pfam" id="PF00512">
    <property type="entry name" value="HisKA"/>
    <property type="match status" value="1"/>
</dbReference>
<dbReference type="RefSeq" id="WP_089711006.1">
    <property type="nucleotide sequence ID" value="NZ_FMAR01000004.1"/>
</dbReference>
<dbReference type="SMART" id="SM00304">
    <property type="entry name" value="HAMP"/>
    <property type="match status" value="1"/>
</dbReference>
<dbReference type="Gene3D" id="6.10.340.10">
    <property type="match status" value="1"/>
</dbReference>
<dbReference type="InterPro" id="IPR005467">
    <property type="entry name" value="His_kinase_dom"/>
</dbReference>
<dbReference type="CDD" id="cd00082">
    <property type="entry name" value="HisKA"/>
    <property type="match status" value="1"/>
</dbReference>
<evidence type="ECO:0000256" key="7">
    <source>
        <dbReference type="ARBA" id="ARBA00022777"/>
    </source>
</evidence>
<keyword evidence="6 11" id="KW-0812">Transmembrane</keyword>
<evidence type="ECO:0000259" key="12">
    <source>
        <dbReference type="PROSITE" id="PS50109"/>
    </source>
</evidence>
<feature type="domain" description="HAMP" evidence="13">
    <location>
        <begin position="176"/>
        <end position="229"/>
    </location>
</feature>
<dbReference type="OrthoDB" id="594725at2"/>
<dbReference type="InterPro" id="IPR036097">
    <property type="entry name" value="HisK_dim/P_sf"/>
</dbReference>
<reference evidence="14 15" key="1">
    <citation type="submission" date="2016-08" db="EMBL/GenBank/DDBJ databases">
        <authorList>
            <person name="Seilhamer J.J."/>
        </authorList>
    </citation>
    <scope>NUCLEOTIDE SEQUENCE [LARGE SCALE GENOMIC DNA]</scope>
    <source>
        <strain evidence="14 15">A37T2</strain>
    </source>
</reference>